<evidence type="ECO:0000313" key="1">
    <source>
        <dbReference type="EMBL" id="EPT00703.1"/>
    </source>
</evidence>
<dbReference type="EMBL" id="KE504147">
    <property type="protein sequence ID" value="EPT00703.1"/>
    <property type="molecule type" value="Genomic_DNA"/>
</dbReference>
<dbReference type="AlphaFoldDB" id="S8E7W2"/>
<protein>
    <submittedName>
        <fullName evidence="1">Uncharacterized protein</fullName>
    </submittedName>
</protein>
<organism evidence="1 2">
    <name type="scientific">Fomitopsis schrenkii</name>
    <name type="common">Brown rot fungus</name>
    <dbReference type="NCBI Taxonomy" id="2126942"/>
    <lineage>
        <taxon>Eukaryota</taxon>
        <taxon>Fungi</taxon>
        <taxon>Dikarya</taxon>
        <taxon>Basidiomycota</taxon>
        <taxon>Agaricomycotina</taxon>
        <taxon>Agaricomycetes</taxon>
        <taxon>Polyporales</taxon>
        <taxon>Fomitopsis</taxon>
    </lineage>
</organism>
<dbReference type="Proteomes" id="UP000015241">
    <property type="component" value="Unassembled WGS sequence"/>
</dbReference>
<reference evidence="1 2" key="1">
    <citation type="journal article" date="2012" name="Science">
        <title>The Paleozoic origin of enzymatic lignin decomposition reconstructed from 31 fungal genomes.</title>
        <authorList>
            <person name="Floudas D."/>
            <person name="Binder M."/>
            <person name="Riley R."/>
            <person name="Barry K."/>
            <person name="Blanchette R.A."/>
            <person name="Henrissat B."/>
            <person name="Martinez A.T."/>
            <person name="Otillar R."/>
            <person name="Spatafora J.W."/>
            <person name="Yadav J.S."/>
            <person name="Aerts A."/>
            <person name="Benoit I."/>
            <person name="Boyd A."/>
            <person name="Carlson A."/>
            <person name="Copeland A."/>
            <person name="Coutinho P.M."/>
            <person name="de Vries R.P."/>
            <person name="Ferreira P."/>
            <person name="Findley K."/>
            <person name="Foster B."/>
            <person name="Gaskell J."/>
            <person name="Glotzer D."/>
            <person name="Gorecki P."/>
            <person name="Heitman J."/>
            <person name="Hesse C."/>
            <person name="Hori C."/>
            <person name="Igarashi K."/>
            <person name="Jurgens J.A."/>
            <person name="Kallen N."/>
            <person name="Kersten P."/>
            <person name="Kohler A."/>
            <person name="Kuees U."/>
            <person name="Kumar T.K.A."/>
            <person name="Kuo A."/>
            <person name="LaButti K."/>
            <person name="Larrondo L.F."/>
            <person name="Lindquist E."/>
            <person name="Ling A."/>
            <person name="Lombard V."/>
            <person name="Lucas S."/>
            <person name="Lundell T."/>
            <person name="Martin R."/>
            <person name="McLaughlin D.J."/>
            <person name="Morgenstern I."/>
            <person name="Morin E."/>
            <person name="Murat C."/>
            <person name="Nagy L.G."/>
            <person name="Nolan M."/>
            <person name="Ohm R.A."/>
            <person name="Patyshakuliyeva A."/>
            <person name="Rokas A."/>
            <person name="Ruiz-Duenas F.J."/>
            <person name="Sabat G."/>
            <person name="Salamov A."/>
            <person name="Samejima M."/>
            <person name="Schmutz J."/>
            <person name="Slot J.C."/>
            <person name="St John F."/>
            <person name="Stenlid J."/>
            <person name="Sun H."/>
            <person name="Sun S."/>
            <person name="Syed K."/>
            <person name="Tsang A."/>
            <person name="Wiebenga A."/>
            <person name="Young D."/>
            <person name="Pisabarro A."/>
            <person name="Eastwood D.C."/>
            <person name="Martin F."/>
            <person name="Cullen D."/>
            <person name="Grigoriev I.V."/>
            <person name="Hibbett D.S."/>
        </authorList>
    </citation>
    <scope>NUCLEOTIDE SEQUENCE</scope>
    <source>
        <strain evidence="2">FP-58527</strain>
    </source>
</reference>
<gene>
    <name evidence="1" type="ORF">FOMPIDRAFT_1023645</name>
</gene>
<dbReference type="HOGENOM" id="CLU_2885798_0_0_1"/>
<keyword evidence="2" id="KW-1185">Reference proteome</keyword>
<dbReference type="InParanoid" id="S8E7W2"/>
<sequence>MDREDSKGTNAITWTETFLVLDTLGQSSMWSRCVHNPSNRPIKERSDQVASYARTLCVRVCTA</sequence>
<name>S8E7W2_FOMSC</name>
<accession>S8E7W2</accession>
<proteinExistence type="predicted"/>
<evidence type="ECO:0000313" key="2">
    <source>
        <dbReference type="Proteomes" id="UP000015241"/>
    </source>
</evidence>